<reference evidence="1 2" key="1">
    <citation type="submission" date="2023-05" db="EMBL/GenBank/DDBJ databases">
        <title>A 100% complete, gapless, phased diploid assembly of the Scenedesmus obliquus UTEX 3031 genome.</title>
        <authorList>
            <person name="Biondi T.C."/>
            <person name="Hanschen E.R."/>
            <person name="Kwon T."/>
            <person name="Eng W."/>
            <person name="Kruse C.P.S."/>
            <person name="Koehler S.I."/>
            <person name="Kunde Y."/>
            <person name="Gleasner C.D."/>
            <person name="You Mak K.T."/>
            <person name="Polle J."/>
            <person name="Hovde B.T."/>
            <person name="Starkenburg S.R."/>
        </authorList>
    </citation>
    <scope>NUCLEOTIDE SEQUENCE [LARGE SCALE GENOMIC DNA]</scope>
    <source>
        <strain evidence="1 2">DOE0152z</strain>
    </source>
</reference>
<proteinExistence type="predicted"/>
<name>A0ABY8TP97_TETOB</name>
<protein>
    <submittedName>
        <fullName evidence="1">Uncharacterized protein</fullName>
    </submittedName>
</protein>
<accession>A0ABY8TP97</accession>
<dbReference type="Proteomes" id="UP001244341">
    <property type="component" value="Chromosome 2b"/>
</dbReference>
<evidence type="ECO:0000313" key="1">
    <source>
        <dbReference type="EMBL" id="WIA10946.1"/>
    </source>
</evidence>
<evidence type="ECO:0000313" key="2">
    <source>
        <dbReference type="Proteomes" id="UP001244341"/>
    </source>
</evidence>
<organism evidence="1 2">
    <name type="scientific">Tetradesmus obliquus</name>
    <name type="common">Green alga</name>
    <name type="synonym">Acutodesmus obliquus</name>
    <dbReference type="NCBI Taxonomy" id="3088"/>
    <lineage>
        <taxon>Eukaryota</taxon>
        <taxon>Viridiplantae</taxon>
        <taxon>Chlorophyta</taxon>
        <taxon>core chlorophytes</taxon>
        <taxon>Chlorophyceae</taxon>
        <taxon>CS clade</taxon>
        <taxon>Sphaeropleales</taxon>
        <taxon>Scenedesmaceae</taxon>
        <taxon>Tetradesmus</taxon>
    </lineage>
</organism>
<gene>
    <name evidence="1" type="ORF">OEZ85_011109</name>
</gene>
<dbReference type="EMBL" id="CP126209">
    <property type="protein sequence ID" value="WIA10946.1"/>
    <property type="molecule type" value="Genomic_DNA"/>
</dbReference>
<sequence>MPAPCDNLVIAGRRVVAPGVLQLAAAQAAASGAAAAAAGSVGLVAGVVRPGLMGAAAWLAKKAAAAADQEIAQFEYVEFSHADNH</sequence>
<keyword evidence="2" id="KW-1185">Reference proteome</keyword>